<sequence length="334" mass="38733">MKRLDGSSLTALVYGVFEPPICLITLVTNFFVCLVLMKKKMRNPTSVLLVALAMSDTLTSVTPLPFFLYFYTTGLYKYYLPYVPYHVCPIYVAFQDVIPTIFHTCSIWLTVTLALQRYLFVCHPIKAKRLGTVSKTVKVIIFVFVMSVLVHSCKFFDNTIINDENDMGSYESKHLINGCYLEQRSLMKNYNRVYIFIYYFVIRIFFIYVLPCLALVIVNHILIREMKKARERRIKLLKMKLHGKAAVNCLCESHTSTMMLVVVVGMFLVLELPLAIFYVIMVAGFYLSIEFISQSSQLHFSILLNLLILISYPINFFIYCIMSKSFRTSFVQLF</sequence>
<evidence type="ECO:0000256" key="1">
    <source>
        <dbReference type="ARBA" id="ARBA00004370"/>
    </source>
</evidence>
<name>T1FYP6_HELRO</name>
<proteinExistence type="predicted"/>
<keyword evidence="9" id="KW-1185">Reference proteome</keyword>
<dbReference type="SUPFAM" id="SSF81321">
    <property type="entry name" value="Family A G protein-coupled receptor-like"/>
    <property type="match status" value="1"/>
</dbReference>
<feature type="transmembrane region" description="Helical" evidence="5">
    <location>
        <begin position="48"/>
        <end position="70"/>
    </location>
</feature>
<dbReference type="AlphaFoldDB" id="T1FYP6"/>
<evidence type="ECO:0000256" key="3">
    <source>
        <dbReference type="ARBA" id="ARBA00022989"/>
    </source>
</evidence>
<dbReference type="InterPro" id="IPR000276">
    <property type="entry name" value="GPCR_Rhodpsn"/>
</dbReference>
<feature type="transmembrane region" description="Helical" evidence="5">
    <location>
        <begin position="136"/>
        <end position="157"/>
    </location>
</feature>
<reference evidence="7 9" key="2">
    <citation type="journal article" date="2013" name="Nature">
        <title>Insights into bilaterian evolution from three spiralian genomes.</title>
        <authorList>
            <person name="Simakov O."/>
            <person name="Marletaz F."/>
            <person name="Cho S.J."/>
            <person name="Edsinger-Gonzales E."/>
            <person name="Havlak P."/>
            <person name="Hellsten U."/>
            <person name="Kuo D.H."/>
            <person name="Larsson T."/>
            <person name="Lv J."/>
            <person name="Arendt D."/>
            <person name="Savage R."/>
            <person name="Osoegawa K."/>
            <person name="de Jong P."/>
            <person name="Grimwood J."/>
            <person name="Chapman J.A."/>
            <person name="Shapiro H."/>
            <person name="Aerts A."/>
            <person name="Otillar R.P."/>
            <person name="Terry A.Y."/>
            <person name="Boore J.L."/>
            <person name="Grigoriev I.V."/>
            <person name="Lindberg D.R."/>
            <person name="Seaver E.C."/>
            <person name="Weisblat D.A."/>
            <person name="Putnam N.H."/>
            <person name="Rokhsar D.S."/>
        </authorList>
    </citation>
    <scope>NUCLEOTIDE SEQUENCE</scope>
</reference>
<keyword evidence="4 5" id="KW-0472">Membrane</keyword>
<feature type="transmembrane region" description="Helical" evidence="5">
    <location>
        <begin position="90"/>
        <end position="115"/>
    </location>
</feature>
<dbReference type="RefSeq" id="XP_009022458.1">
    <property type="nucleotide sequence ID" value="XM_009024210.1"/>
</dbReference>
<evidence type="ECO:0000313" key="9">
    <source>
        <dbReference type="Proteomes" id="UP000015101"/>
    </source>
</evidence>
<dbReference type="InParanoid" id="T1FYP6"/>
<dbReference type="CDD" id="cd14978">
    <property type="entry name" value="7tmA_FMRFamide_R-like"/>
    <property type="match status" value="1"/>
</dbReference>
<evidence type="ECO:0000313" key="7">
    <source>
        <dbReference type="EMBL" id="ESN99071.1"/>
    </source>
</evidence>
<dbReference type="KEGG" id="hro:HELRODRAFT_66728"/>
<protein>
    <recommendedName>
        <fullName evidence="6">G-protein coupled receptors family 1 profile domain-containing protein</fullName>
    </recommendedName>
</protein>
<comment type="subcellular location">
    <subcellularLocation>
        <location evidence="1">Membrane</location>
    </subcellularLocation>
</comment>
<evidence type="ECO:0000313" key="8">
    <source>
        <dbReference type="EnsemblMetazoa" id="HelroP66728"/>
    </source>
</evidence>
<dbReference type="OMA" id="ANKCHIS"/>
<dbReference type="PANTHER" id="PTHR47023">
    <property type="entry name" value="SEX PEPTIDE RECEPTOR"/>
    <property type="match status" value="1"/>
</dbReference>
<dbReference type="GeneID" id="20213944"/>
<dbReference type="Gene3D" id="1.20.1070.10">
    <property type="entry name" value="Rhodopsin 7-helix transmembrane proteins"/>
    <property type="match status" value="1"/>
</dbReference>
<dbReference type="EnsemblMetazoa" id="HelroT66728">
    <property type="protein sequence ID" value="HelroP66728"/>
    <property type="gene ID" value="HelroG66728"/>
</dbReference>
<dbReference type="OrthoDB" id="5962323at2759"/>
<evidence type="ECO:0000259" key="6">
    <source>
        <dbReference type="PROSITE" id="PS50262"/>
    </source>
</evidence>
<dbReference type="GO" id="GO:0007186">
    <property type="term" value="P:G protein-coupled receptor signaling pathway"/>
    <property type="evidence" value="ECO:0000318"/>
    <property type="project" value="GO_Central"/>
</dbReference>
<feature type="transmembrane region" description="Helical" evidence="5">
    <location>
        <begin position="260"/>
        <end position="286"/>
    </location>
</feature>
<accession>T1FYP6</accession>
<dbReference type="Proteomes" id="UP000015101">
    <property type="component" value="Unassembled WGS sequence"/>
</dbReference>
<evidence type="ECO:0000256" key="4">
    <source>
        <dbReference type="ARBA" id="ARBA00023136"/>
    </source>
</evidence>
<evidence type="ECO:0000256" key="2">
    <source>
        <dbReference type="ARBA" id="ARBA00022692"/>
    </source>
</evidence>
<dbReference type="Pfam" id="PF10324">
    <property type="entry name" value="7TM_GPCR_Srw"/>
    <property type="match status" value="1"/>
</dbReference>
<dbReference type="eggNOG" id="ENOG502QVMK">
    <property type="taxonomic scope" value="Eukaryota"/>
</dbReference>
<dbReference type="PROSITE" id="PS50262">
    <property type="entry name" value="G_PROTEIN_RECEP_F1_2"/>
    <property type="match status" value="1"/>
</dbReference>
<feature type="domain" description="G-protein coupled receptors family 1 profile" evidence="6">
    <location>
        <begin position="28"/>
        <end position="319"/>
    </location>
</feature>
<dbReference type="EMBL" id="KB097143">
    <property type="protein sequence ID" value="ESN99071.1"/>
    <property type="molecule type" value="Genomic_DNA"/>
</dbReference>
<reference evidence="9" key="1">
    <citation type="submission" date="2012-12" db="EMBL/GenBank/DDBJ databases">
        <authorList>
            <person name="Hellsten U."/>
            <person name="Grimwood J."/>
            <person name="Chapman J.A."/>
            <person name="Shapiro H."/>
            <person name="Aerts A."/>
            <person name="Otillar R.P."/>
            <person name="Terry A.Y."/>
            <person name="Boore J.L."/>
            <person name="Simakov O."/>
            <person name="Marletaz F."/>
            <person name="Cho S.-J."/>
            <person name="Edsinger-Gonzales E."/>
            <person name="Havlak P."/>
            <person name="Kuo D.-H."/>
            <person name="Larsson T."/>
            <person name="Lv J."/>
            <person name="Arendt D."/>
            <person name="Savage R."/>
            <person name="Osoegawa K."/>
            <person name="de Jong P."/>
            <person name="Lindberg D.R."/>
            <person name="Seaver E.C."/>
            <person name="Weisblat D.A."/>
            <person name="Putnam N.H."/>
            <person name="Grigoriev I.V."/>
            <person name="Rokhsar D.S."/>
        </authorList>
    </citation>
    <scope>NUCLEOTIDE SEQUENCE</scope>
</reference>
<dbReference type="CTD" id="20213944"/>
<dbReference type="InterPro" id="IPR053071">
    <property type="entry name" value="GPCR1-related_rcpt"/>
</dbReference>
<feature type="transmembrane region" description="Helical" evidence="5">
    <location>
        <begin position="196"/>
        <end position="223"/>
    </location>
</feature>
<evidence type="ECO:0000256" key="5">
    <source>
        <dbReference type="SAM" id="Phobius"/>
    </source>
</evidence>
<feature type="transmembrane region" description="Helical" evidence="5">
    <location>
        <begin position="298"/>
        <end position="322"/>
    </location>
</feature>
<dbReference type="HOGENOM" id="CLU_009579_24_5_1"/>
<dbReference type="EMBL" id="AMQM01001108">
    <property type="status" value="NOT_ANNOTATED_CDS"/>
    <property type="molecule type" value="Genomic_DNA"/>
</dbReference>
<dbReference type="PRINTS" id="PR00237">
    <property type="entry name" value="GPCRRHODOPSN"/>
</dbReference>
<keyword evidence="2 5" id="KW-0812">Transmembrane</keyword>
<gene>
    <name evidence="8" type="primary">20213944</name>
    <name evidence="7" type="ORF">HELRODRAFT_66728</name>
</gene>
<dbReference type="InterPro" id="IPR019427">
    <property type="entry name" value="7TM_GPCR_serpentine_rcpt_Srw"/>
</dbReference>
<dbReference type="GO" id="GO:0005886">
    <property type="term" value="C:plasma membrane"/>
    <property type="evidence" value="ECO:0000318"/>
    <property type="project" value="GO_Central"/>
</dbReference>
<keyword evidence="3 5" id="KW-1133">Transmembrane helix</keyword>
<reference evidence="8" key="3">
    <citation type="submission" date="2015-06" db="UniProtKB">
        <authorList>
            <consortium name="EnsemblMetazoa"/>
        </authorList>
    </citation>
    <scope>IDENTIFICATION</scope>
</reference>
<dbReference type="InterPro" id="IPR017452">
    <property type="entry name" value="GPCR_Rhodpsn_7TM"/>
</dbReference>
<feature type="transmembrane region" description="Helical" evidence="5">
    <location>
        <begin position="12"/>
        <end position="36"/>
    </location>
</feature>
<dbReference type="GO" id="GO:0008528">
    <property type="term" value="F:G protein-coupled peptide receptor activity"/>
    <property type="evidence" value="ECO:0000318"/>
    <property type="project" value="GO_Central"/>
</dbReference>
<dbReference type="PANTHER" id="PTHR47023:SF1">
    <property type="entry name" value="SEX PEPTIDE RECEPTOR"/>
    <property type="match status" value="1"/>
</dbReference>
<organism evidence="8 9">
    <name type="scientific">Helobdella robusta</name>
    <name type="common">Californian leech</name>
    <dbReference type="NCBI Taxonomy" id="6412"/>
    <lineage>
        <taxon>Eukaryota</taxon>
        <taxon>Metazoa</taxon>
        <taxon>Spiralia</taxon>
        <taxon>Lophotrochozoa</taxon>
        <taxon>Annelida</taxon>
        <taxon>Clitellata</taxon>
        <taxon>Hirudinea</taxon>
        <taxon>Rhynchobdellida</taxon>
        <taxon>Glossiphoniidae</taxon>
        <taxon>Helobdella</taxon>
    </lineage>
</organism>